<gene>
    <name evidence="1" type="ORF">QO010_004506</name>
</gene>
<evidence type="ECO:0000313" key="1">
    <source>
        <dbReference type="EMBL" id="MDQ0466710.1"/>
    </source>
</evidence>
<comment type="caution">
    <text evidence="1">The sequence shown here is derived from an EMBL/GenBank/DDBJ whole genome shotgun (WGS) entry which is preliminary data.</text>
</comment>
<dbReference type="Proteomes" id="UP001228905">
    <property type="component" value="Unassembled WGS sequence"/>
</dbReference>
<keyword evidence="2" id="KW-1185">Reference proteome</keyword>
<name>A0ABU0IZD8_9CAUL</name>
<evidence type="ECO:0008006" key="3">
    <source>
        <dbReference type="Google" id="ProtNLM"/>
    </source>
</evidence>
<accession>A0ABU0IZD8</accession>
<reference evidence="1 2" key="1">
    <citation type="submission" date="2023-07" db="EMBL/GenBank/DDBJ databases">
        <title>Genomic Encyclopedia of Type Strains, Phase IV (KMG-IV): sequencing the most valuable type-strain genomes for metagenomic binning, comparative biology and taxonomic classification.</title>
        <authorList>
            <person name="Goeker M."/>
        </authorList>
    </citation>
    <scope>NUCLEOTIDE SEQUENCE [LARGE SCALE GENOMIC DNA]</scope>
    <source>
        <strain evidence="1 2">DSM 18695</strain>
    </source>
</reference>
<evidence type="ECO:0000313" key="2">
    <source>
        <dbReference type="Proteomes" id="UP001228905"/>
    </source>
</evidence>
<dbReference type="EMBL" id="JAUSVS010000014">
    <property type="protein sequence ID" value="MDQ0466710.1"/>
    <property type="molecule type" value="Genomic_DNA"/>
</dbReference>
<proteinExistence type="predicted"/>
<sequence>MGKEAQVQARLQGGAEEGRLQWESPRLIFRGATRVAFQGDALKGLKAEGGDLVLTSGERFTLGEPQAARWAEAILNPPGRLDKLGVKPGQKVAILNLGDPDFETELSGRAPPVGPAHRDDLDILFYGADSQAELDAIPELIPKLAERGAVWIVSLKGKAAKLKDIEVMAAAKAHGLVDNKVCALSETRTALRFTRRKP</sequence>
<dbReference type="RefSeq" id="WP_307352851.1">
    <property type="nucleotide sequence ID" value="NZ_JAUSVS010000014.1"/>
</dbReference>
<protein>
    <recommendedName>
        <fullName evidence="3">DUF3052 domain-containing protein</fullName>
    </recommendedName>
</protein>
<organism evidence="1 2">
    <name type="scientific">Caulobacter ginsengisoli</name>
    <dbReference type="NCBI Taxonomy" id="400775"/>
    <lineage>
        <taxon>Bacteria</taxon>
        <taxon>Pseudomonadati</taxon>
        <taxon>Pseudomonadota</taxon>
        <taxon>Alphaproteobacteria</taxon>
        <taxon>Caulobacterales</taxon>
        <taxon>Caulobacteraceae</taxon>
        <taxon>Caulobacter</taxon>
    </lineage>
</organism>